<name>A0A327PHY9_9BACT</name>
<evidence type="ECO:0000256" key="1">
    <source>
        <dbReference type="SAM" id="Phobius"/>
    </source>
</evidence>
<keyword evidence="1" id="KW-1133">Transmembrane helix</keyword>
<proteinExistence type="predicted"/>
<evidence type="ECO:0000313" key="3">
    <source>
        <dbReference type="Proteomes" id="UP000249610"/>
    </source>
</evidence>
<comment type="caution">
    <text evidence="2">The sequence shown here is derived from an EMBL/GenBank/DDBJ whole genome shotgun (WGS) entry which is preliminary data.</text>
</comment>
<dbReference type="EMBL" id="QLLK01000006">
    <property type="protein sequence ID" value="RAI89336.1"/>
    <property type="molecule type" value="Genomic_DNA"/>
</dbReference>
<keyword evidence="1" id="KW-0472">Membrane</keyword>
<dbReference type="Proteomes" id="UP000249610">
    <property type="component" value="Unassembled WGS sequence"/>
</dbReference>
<feature type="transmembrane region" description="Helical" evidence="1">
    <location>
        <begin position="46"/>
        <end position="67"/>
    </location>
</feature>
<keyword evidence="3" id="KW-1185">Reference proteome</keyword>
<dbReference type="OrthoDB" id="648493at2"/>
<accession>A0A327PHY9</accession>
<dbReference type="RefSeq" id="WP_111611723.1">
    <property type="nucleotide sequence ID" value="NZ_QLLK01000006.1"/>
</dbReference>
<feature type="transmembrane region" description="Helical" evidence="1">
    <location>
        <begin position="79"/>
        <end position="98"/>
    </location>
</feature>
<feature type="transmembrane region" description="Helical" evidence="1">
    <location>
        <begin position="12"/>
        <end position="34"/>
    </location>
</feature>
<feature type="transmembrane region" description="Helical" evidence="1">
    <location>
        <begin position="176"/>
        <end position="193"/>
    </location>
</feature>
<feature type="transmembrane region" description="Helical" evidence="1">
    <location>
        <begin position="148"/>
        <end position="164"/>
    </location>
</feature>
<dbReference type="AlphaFoldDB" id="A0A327PHY9"/>
<organism evidence="2 3">
    <name type="scientific">Algoriphagus yeomjeoni</name>
    <dbReference type="NCBI Taxonomy" id="291403"/>
    <lineage>
        <taxon>Bacteria</taxon>
        <taxon>Pseudomonadati</taxon>
        <taxon>Bacteroidota</taxon>
        <taxon>Cytophagia</taxon>
        <taxon>Cytophagales</taxon>
        <taxon>Cyclobacteriaceae</taxon>
        <taxon>Algoriphagus</taxon>
    </lineage>
</organism>
<keyword evidence="1" id="KW-0812">Transmembrane</keyword>
<evidence type="ECO:0000313" key="2">
    <source>
        <dbReference type="EMBL" id="RAI89336.1"/>
    </source>
</evidence>
<reference evidence="2 3" key="1">
    <citation type="submission" date="2018-06" db="EMBL/GenBank/DDBJ databases">
        <title>Genomic Encyclopedia of Archaeal and Bacterial Type Strains, Phase II (KMG-II): from individual species to whole genera.</title>
        <authorList>
            <person name="Goeker M."/>
        </authorList>
    </citation>
    <scope>NUCLEOTIDE SEQUENCE [LARGE SCALE GENOMIC DNA]</scope>
    <source>
        <strain evidence="2 3">DSM 23446</strain>
    </source>
</reference>
<feature type="transmembrane region" description="Helical" evidence="1">
    <location>
        <begin position="118"/>
        <end position="136"/>
    </location>
</feature>
<sequence length="241" mass="27182">MIRQTKSPPSQLYLIMGFVGLFAVLVGFSTTFIIPVSRNTFIAPPLIYIHGALAMCWVSLYLLQVLLIRSKNLKIHKQLGIIGLLIALSIVVTLLPTGMHQVERELAEGLGQTATSSLVGILFSGLIFGGLVISGIANRKSPAIHRNFMLLATLVLIWPGWFRFRHFFPNVSDPAFWFGFVLADTFIVISILWDRVVHGKFNTTLLTFGLLIILENTLELYFFDSPWWQELGNKIYFLIKK</sequence>
<gene>
    <name evidence="2" type="ORF">LV83_02377</name>
</gene>
<feature type="transmembrane region" description="Helical" evidence="1">
    <location>
        <begin position="205"/>
        <end position="223"/>
    </location>
</feature>
<protein>
    <submittedName>
        <fullName evidence="2">Uncharacterized protein</fullName>
    </submittedName>
</protein>